<name>A0A484LJ38_9ASTE</name>
<evidence type="ECO:0000313" key="2">
    <source>
        <dbReference type="EMBL" id="VFQ76179.1"/>
    </source>
</evidence>
<dbReference type="Proteomes" id="UP000595140">
    <property type="component" value="Unassembled WGS sequence"/>
</dbReference>
<dbReference type="Pfam" id="PF14223">
    <property type="entry name" value="Retrotran_gag_2"/>
    <property type="match status" value="1"/>
</dbReference>
<dbReference type="PANTHER" id="PTHR34676:SF15">
    <property type="entry name" value="ZINC FINGER, CCHC-TYPE-RELATED"/>
    <property type="match status" value="1"/>
</dbReference>
<evidence type="ECO:0000256" key="1">
    <source>
        <dbReference type="SAM" id="MobiDB-lite"/>
    </source>
</evidence>
<dbReference type="EMBL" id="OOIL02001498">
    <property type="protein sequence ID" value="VFQ76179.1"/>
    <property type="molecule type" value="Genomic_DNA"/>
</dbReference>
<sequence>MGSSSGNLYAGIGEGQSTSRPPLFDGTNYTYWKEWMRIYIRSTNFELWLVIKNGEEMPMKKVGEKLVPKTEDEFDAEDVKKVENYAKAINMLYCAVNPVDYRKISCCTIAKEMWDKLEVTYKGTAQVWEAKIDFLMQEYEMFMMKEGEKINDMFDRFSKIINDLHALKKTYTNKDFTKQANIRDYYESHGDQYDYGQHGPTYDYQPNPYEEELRGAENRSEELDEELMNEDPSYQPPPLHNYNDHSVAFKLEWNKRAIEWRFNQIAQLREERAQRERDAKEFYDKENEVRELDRLLAMHNVFFMSPAYDREWEPHQLDQEEIYLDPILEDSQEPAPAQEPEYSMTQPLLTQAIVMELPECPPSGKVVHKVEPTKESDSEPPLQSPIEEKDEENVPVTIDSPLLICVEDIPPEEPILEEIEPTTYPLDSKESKEESIDEKILFSEDPTPSIETSVINASPVDFDKSSSTHYLAGVQDVIVIEPQLDRQPIKGSIEINLATKANVVDLLRIPPPPPTNYKSPLFILLPPSRKEKSRILDLGYANCQSRLHQKSMDAAWMIPHGDQRTLRDLDALPFTSDEAKKKFLIWGNQKSLQPPLVLDPATLIESGYWEEIDEFLYDPKWRVLLFLRAAASLELTVEFLCSLQFFNKEEEVKAPAKVTYATTIPVNVATFVARFLFGQSDTEDQGVLCGPLVTLLAQGLKMQVANVIPEPLSVFRPHVGYLVQIAYSKKDEEERPKKQRTIPMTLRELSHAIFAFQDSVESRLGKIEVMVETQQWQVEEIMDFVVEQRVRKERKAKLKEDAKTKKH</sequence>
<proteinExistence type="predicted"/>
<keyword evidence="3" id="KW-1185">Reference proteome</keyword>
<evidence type="ECO:0000313" key="3">
    <source>
        <dbReference type="Proteomes" id="UP000595140"/>
    </source>
</evidence>
<protein>
    <recommendedName>
        <fullName evidence="4">DUF4219 domain-containing protein</fullName>
    </recommendedName>
</protein>
<dbReference type="PANTHER" id="PTHR34676">
    <property type="entry name" value="DUF4219 DOMAIN-CONTAINING PROTEIN-RELATED"/>
    <property type="match status" value="1"/>
</dbReference>
<reference evidence="2 3" key="1">
    <citation type="submission" date="2018-04" db="EMBL/GenBank/DDBJ databases">
        <authorList>
            <person name="Vogel A."/>
        </authorList>
    </citation>
    <scope>NUCLEOTIDE SEQUENCE [LARGE SCALE GENOMIC DNA]</scope>
</reference>
<accession>A0A484LJ38</accession>
<gene>
    <name evidence="2" type="ORF">CCAM_LOCUS17955</name>
</gene>
<dbReference type="AlphaFoldDB" id="A0A484LJ38"/>
<feature type="region of interest" description="Disordered" evidence="1">
    <location>
        <begin position="213"/>
        <end position="237"/>
    </location>
</feature>
<evidence type="ECO:0008006" key="4">
    <source>
        <dbReference type="Google" id="ProtNLM"/>
    </source>
</evidence>
<feature type="compositionally biased region" description="Basic and acidic residues" evidence="1">
    <location>
        <begin position="368"/>
        <end position="377"/>
    </location>
</feature>
<organism evidence="2 3">
    <name type="scientific">Cuscuta campestris</name>
    <dbReference type="NCBI Taxonomy" id="132261"/>
    <lineage>
        <taxon>Eukaryota</taxon>
        <taxon>Viridiplantae</taxon>
        <taxon>Streptophyta</taxon>
        <taxon>Embryophyta</taxon>
        <taxon>Tracheophyta</taxon>
        <taxon>Spermatophyta</taxon>
        <taxon>Magnoliopsida</taxon>
        <taxon>eudicotyledons</taxon>
        <taxon>Gunneridae</taxon>
        <taxon>Pentapetalae</taxon>
        <taxon>asterids</taxon>
        <taxon>lamiids</taxon>
        <taxon>Solanales</taxon>
        <taxon>Convolvulaceae</taxon>
        <taxon>Cuscuteae</taxon>
        <taxon>Cuscuta</taxon>
        <taxon>Cuscuta subgen. Grammica</taxon>
        <taxon>Cuscuta sect. Cleistogrammica</taxon>
    </lineage>
</organism>
<feature type="region of interest" description="Disordered" evidence="1">
    <location>
        <begin position="363"/>
        <end position="393"/>
    </location>
</feature>